<dbReference type="RefSeq" id="XP_034104000.1">
    <property type="nucleotide sequence ID" value="XM_034248109.2"/>
</dbReference>
<dbReference type="PROSITE" id="PS01282">
    <property type="entry name" value="BIR_REPEAT_1"/>
    <property type="match status" value="1"/>
</dbReference>
<feature type="domain" description="RING-type" evidence="8">
    <location>
        <begin position="416"/>
        <end position="451"/>
    </location>
</feature>
<evidence type="ECO:0000256" key="1">
    <source>
        <dbReference type="ARBA" id="ARBA00006672"/>
    </source>
</evidence>
<dbReference type="GO" id="GO:0031398">
    <property type="term" value="P:positive regulation of protein ubiquitination"/>
    <property type="evidence" value="ECO:0007669"/>
    <property type="project" value="TreeGrafter"/>
</dbReference>
<dbReference type="InterPro" id="IPR001841">
    <property type="entry name" value="Znf_RING"/>
</dbReference>
<dbReference type="Pfam" id="PF00653">
    <property type="entry name" value="BIR"/>
    <property type="match status" value="2"/>
</dbReference>
<evidence type="ECO:0000313" key="10">
    <source>
        <dbReference type="RefSeq" id="XP_034103998.1"/>
    </source>
</evidence>
<dbReference type="GO" id="GO:0090263">
    <property type="term" value="P:positive regulation of canonical Wnt signaling pathway"/>
    <property type="evidence" value="ECO:0007669"/>
    <property type="project" value="TreeGrafter"/>
</dbReference>
<dbReference type="PANTHER" id="PTHR10044:SF174">
    <property type="entry name" value="DEATH-ASSOCIATED INHIBITOR OF APOPTOSIS 1"/>
    <property type="match status" value="1"/>
</dbReference>
<dbReference type="GO" id="GO:0005634">
    <property type="term" value="C:nucleus"/>
    <property type="evidence" value="ECO:0007669"/>
    <property type="project" value="TreeGrafter"/>
</dbReference>
<dbReference type="GO" id="GO:0043066">
    <property type="term" value="P:negative regulation of apoptotic process"/>
    <property type="evidence" value="ECO:0007669"/>
    <property type="project" value="TreeGrafter"/>
</dbReference>
<dbReference type="CDD" id="cd16510">
    <property type="entry name" value="RING-HC_IAPs"/>
    <property type="match status" value="1"/>
</dbReference>
<keyword evidence="5" id="KW-0862">Zinc</keyword>
<reference evidence="10 11" key="1">
    <citation type="submission" date="2025-04" db="UniProtKB">
        <authorList>
            <consortium name="RefSeq"/>
        </authorList>
    </citation>
    <scope>IDENTIFICATION</scope>
    <source>
        <strain evidence="10 11">15112-1751.03</strain>
        <tissue evidence="10 11">Whole Adult</tissue>
    </source>
</reference>
<dbReference type="InterPro" id="IPR050784">
    <property type="entry name" value="IAP"/>
</dbReference>
<dbReference type="GO" id="GO:0070936">
    <property type="term" value="P:protein K48-linked ubiquitination"/>
    <property type="evidence" value="ECO:0007669"/>
    <property type="project" value="UniProtKB-ARBA"/>
</dbReference>
<dbReference type="InterPro" id="IPR013083">
    <property type="entry name" value="Znf_RING/FYVE/PHD"/>
</dbReference>
<dbReference type="GO" id="GO:0022416">
    <property type="term" value="P:chaeta development"/>
    <property type="evidence" value="ECO:0007669"/>
    <property type="project" value="UniProtKB-ARBA"/>
</dbReference>
<evidence type="ECO:0000256" key="2">
    <source>
        <dbReference type="ARBA" id="ARBA00022703"/>
    </source>
</evidence>
<evidence type="ECO:0000259" key="8">
    <source>
        <dbReference type="PROSITE" id="PS50089"/>
    </source>
</evidence>
<dbReference type="OrthoDB" id="5855668at2759"/>
<proteinExistence type="inferred from homology"/>
<evidence type="ECO:0000256" key="7">
    <source>
        <dbReference type="SAM" id="MobiDB-lite"/>
    </source>
</evidence>
<dbReference type="InterPro" id="IPR001370">
    <property type="entry name" value="BIR_rpt"/>
</dbReference>
<dbReference type="FunFam" id="3.30.40.10:FF:000184">
    <property type="entry name" value="Baculoviral IAP repeat containing 2"/>
    <property type="match status" value="1"/>
</dbReference>
<dbReference type="PANTHER" id="PTHR10044">
    <property type="entry name" value="INHIBITOR OF APOPTOSIS"/>
    <property type="match status" value="1"/>
</dbReference>
<name>A0A6P8WMX5_DROAB</name>
<dbReference type="GO" id="GO:0004869">
    <property type="term" value="F:cysteine-type endopeptidase inhibitor activity"/>
    <property type="evidence" value="ECO:0007669"/>
    <property type="project" value="UniProtKB-ARBA"/>
</dbReference>
<accession>A0A6P8WMX5</accession>
<dbReference type="GO" id="GO:0008270">
    <property type="term" value="F:zinc ion binding"/>
    <property type="evidence" value="ECO:0007669"/>
    <property type="project" value="UniProtKB-KW"/>
</dbReference>
<keyword evidence="3" id="KW-0479">Metal-binding</keyword>
<dbReference type="PROSITE" id="PS50089">
    <property type="entry name" value="ZF_RING_2"/>
    <property type="match status" value="1"/>
</dbReference>
<dbReference type="Gene3D" id="3.30.40.10">
    <property type="entry name" value="Zinc/RING finger domain, C3HC4 (zinc finger)"/>
    <property type="match status" value="1"/>
</dbReference>
<dbReference type="Gene3D" id="1.10.1170.10">
    <property type="entry name" value="Inhibitor Of Apoptosis Protein (2mihbC-IAP-1), Chain A"/>
    <property type="match status" value="2"/>
</dbReference>
<evidence type="ECO:0000313" key="12">
    <source>
        <dbReference type="RefSeq" id="XP_034104000.1"/>
    </source>
</evidence>
<keyword evidence="4 6" id="KW-0863">Zinc-finger</keyword>
<evidence type="ECO:0000313" key="9">
    <source>
        <dbReference type="Proteomes" id="UP000515160"/>
    </source>
</evidence>
<dbReference type="Pfam" id="PF13920">
    <property type="entry name" value="zf-C3HC4_3"/>
    <property type="match status" value="1"/>
</dbReference>
<keyword evidence="9" id="KW-1185">Reference proteome</keyword>
<evidence type="ECO:0000313" key="11">
    <source>
        <dbReference type="RefSeq" id="XP_034103999.1"/>
    </source>
</evidence>
<dbReference type="FunFam" id="1.10.1170.10:FF:000002">
    <property type="entry name" value="Baculoviral IAP repeat containing 7"/>
    <property type="match status" value="1"/>
</dbReference>
<evidence type="ECO:0000256" key="4">
    <source>
        <dbReference type="ARBA" id="ARBA00022771"/>
    </source>
</evidence>
<dbReference type="GO" id="GO:0051726">
    <property type="term" value="P:regulation of cell cycle"/>
    <property type="evidence" value="ECO:0007669"/>
    <property type="project" value="TreeGrafter"/>
</dbReference>
<evidence type="ECO:0000256" key="6">
    <source>
        <dbReference type="PROSITE-ProRule" id="PRU00175"/>
    </source>
</evidence>
<dbReference type="GO" id="GO:0089720">
    <property type="term" value="F:caspase binding"/>
    <property type="evidence" value="ECO:0007669"/>
    <property type="project" value="UniProtKB-ARBA"/>
</dbReference>
<dbReference type="CDD" id="cd00022">
    <property type="entry name" value="BIR"/>
    <property type="match status" value="2"/>
</dbReference>
<dbReference type="PROSITE" id="PS50143">
    <property type="entry name" value="BIR_REPEAT_2"/>
    <property type="match status" value="2"/>
</dbReference>
<dbReference type="RefSeq" id="XP_034103999.1">
    <property type="nucleotide sequence ID" value="XM_034248108.2"/>
</dbReference>
<dbReference type="SMART" id="SM00238">
    <property type="entry name" value="BIR"/>
    <property type="match status" value="2"/>
</dbReference>
<dbReference type="CTD" id="39753"/>
<dbReference type="AlphaFoldDB" id="A0A6P8WMX5"/>
<dbReference type="GeneID" id="117567853"/>
<keyword evidence="2" id="KW-0053">Apoptosis</keyword>
<dbReference type="GO" id="GO:0006915">
    <property type="term" value="P:apoptotic process"/>
    <property type="evidence" value="ECO:0007669"/>
    <property type="project" value="UniProtKB-KW"/>
</dbReference>
<protein>
    <submittedName>
        <fullName evidence="10 11">Death-associated inhibitor of apoptosis 1</fullName>
    </submittedName>
</protein>
<feature type="compositionally biased region" description="Low complexity" evidence="7">
    <location>
        <begin position="337"/>
        <end position="350"/>
    </location>
</feature>
<dbReference type="SUPFAM" id="SSF57924">
    <property type="entry name" value="Inhibitor of apoptosis (IAP) repeat"/>
    <property type="match status" value="2"/>
</dbReference>
<sequence>MANVATQLRYMPPCSRPTATAATTTTTLNQLVDQVDNSTSPSLIFKACLVNRMNDKYHREDERLRTFDNWRVVFLDKKDLAMTGMFFTNQEDKVKCYFCEVEIGRWERDDHPVQEHLRWSPNCPLLRRRTTNNVPINADALERVLPPMSYDICGSNDNHSATTALEVREHAYSEGRQMNAPNFRAAMQFVGAPAAPATMPTMMQSSAAVEPCSQRMATHNGNYYPEYPEYAIETARLRSFEDWPRNMKQKPQQLAEAGFFYTGVGDRVRCFSCGGGLKDWDDNDEPWEQHALWLKDCRFVKLIKGQLYIDMVTAKDKAKQEATSSSLAVEEEEEKPNSIPSIDSTPSSSSSAVTTVAAVAPMTVEQEQTEDVAGDVAPPSAANRIFNKIIAQGCADGQVQKNSTSTSAAIPEEKLCKICYGAEYNTAFLPCGHVVACAKCASSVTKCPLCRKPFTDVMRVYFS</sequence>
<comment type="similarity">
    <text evidence="1">Belongs to the IAP family.</text>
</comment>
<dbReference type="GO" id="GO:0061630">
    <property type="term" value="F:ubiquitin protein ligase activity"/>
    <property type="evidence" value="ECO:0007669"/>
    <property type="project" value="TreeGrafter"/>
</dbReference>
<dbReference type="FunFam" id="1.10.1170.10:FF:000003">
    <property type="entry name" value="E3 ubiquitin-protein ligase XIAP"/>
    <property type="match status" value="1"/>
</dbReference>
<evidence type="ECO:0000256" key="5">
    <source>
        <dbReference type="ARBA" id="ARBA00022833"/>
    </source>
</evidence>
<dbReference type="GO" id="GO:0031625">
    <property type="term" value="F:ubiquitin protein ligase binding"/>
    <property type="evidence" value="ECO:0007669"/>
    <property type="project" value="UniProtKB-ARBA"/>
</dbReference>
<dbReference type="GO" id="GO:0048471">
    <property type="term" value="C:perinuclear region of cytoplasm"/>
    <property type="evidence" value="ECO:0007669"/>
    <property type="project" value="UniProtKB-ARBA"/>
</dbReference>
<feature type="region of interest" description="Disordered" evidence="7">
    <location>
        <begin position="320"/>
        <end position="350"/>
    </location>
</feature>
<evidence type="ECO:0000256" key="3">
    <source>
        <dbReference type="ARBA" id="ARBA00022723"/>
    </source>
</evidence>
<dbReference type="GO" id="GO:0005829">
    <property type="term" value="C:cytosol"/>
    <property type="evidence" value="ECO:0007669"/>
    <property type="project" value="UniProtKB-ARBA"/>
</dbReference>
<dbReference type="RefSeq" id="XP_034103998.1">
    <property type="nucleotide sequence ID" value="XM_034248107.2"/>
</dbReference>
<organism evidence="9 11">
    <name type="scientific">Drosophila albomicans</name>
    <name type="common">Fruit fly</name>
    <dbReference type="NCBI Taxonomy" id="7291"/>
    <lineage>
        <taxon>Eukaryota</taxon>
        <taxon>Metazoa</taxon>
        <taxon>Ecdysozoa</taxon>
        <taxon>Arthropoda</taxon>
        <taxon>Hexapoda</taxon>
        <taxon>Insecta</taxon>
        <taxon>Pterygota</taxon>
        <taxon>Neoptera</taxon>
        <taxon>Endopterygota</taxon>
        <taxon>Diptera</taxon>
        <taxon>Brachycera</taxon>
        <taxon>Muscomorpha</taxon>
        <taxon>Ephydroidea</taxon>
        <taxon>Drosophilidae</taxon>
        <taxon>Drosophila</taxon>
    </lineage>
</organism>
<dbReference type="GO" id="GO:0043027">
    <property type="term" value="F:cysteine-type endopeptidase inhibitor activity involved in apoptotic process"/>
    <property type="evidence" value="ECO:0007669"/>
    <property type="project" value="UniProtKB-ARBA"/>
</dbReference>
<dbReference type="Proteomes" id="UP000515160">
    <property type="component" value="Chromosome 3"/>
</dbReference>
<gene>
    <name evidence="10 11 12" type="primary">LOC117567853</name>
</gene>
<dbReference type="SMART" id="SM00184">
    <property type="entry name" value="RING"/>
    <property type="match status" value="1"/>
</dbReference>